<dbReference type="InterPro" id="IPR036390">
    <property type="entry name" value="WH_DNA-bd_sf"/>
</dbReference>
<dbReference type="InterPro" id="IPR036388">
    <property type="entry name" value="WH-like_DNA-bd_sf"/>
</dbReference>
<feature type="domain" description="HTH lysR-type" evidence="6">
    <location>
        <begin position="2"/>
        <end position="59"/>
    </location>
</feature>
<dbReference type="InterPro" id="IPR005119">
    <property type="entry name" value="LysR_subst-bd"/>
</dbReference>
<gene>
    <name evidence="7" type="ORF">G4V63_14125</name>
</gene>
<dbReference type="GO" id="GO:0000976">
    <property type="term" value="F:transcription cis-regulatory region binding"/>
    <property type="evidence" value="ECO:0007669"/>
    <property type="project" value="TreeGrafter"/>
</dbReference>
<comment type="function">
    <text evidence="1">NodD regulates the expression of the nodABCFE genes which encode other nodulation proteins. NodD is also a negative regulator of its own expression. Binds flavonoids as inducers.</text>
</comment>
<evidence type="ECO:0000313" key="7">
    <source>
        <dbReference type="EMBL" id="NGX96303.1"/>
    </source>
</evidence>
<evidence type="ECO:0000256" key="5">
    <source>
        <dbReference type="ARBA" id="ARBA00023163"/>
    </source>
</evidence>
<sequence length="295" mass="32405">MFNLAQVQTFLAIVDEGGIQSAAERLSCSQPTVSQQLRKLEEFLGVPLVVRNRTRALPTRHGELFLPQARSLVATSGRARDVIEERQLVVWASGNVGVFLAPRAIAGFEKQRGREGSVDLMIGTNRQAVDALLSGEADLIMTEWSEDQASVEWHSWRREKLVVIASPEHPLAQRTRIRKEELLEFPIIGGEPGSGTGRILRTLFGNDLDKLKIRRQLGSTAAVKEAVKANLGLSIVLAYAIADEMKFGTLVAIEFEEADIFKSLFLGLSKDSPQSSLPRLFSTFCMQGADQGCAS</sequence>
<evidence type="ECO:0000313" key="8">
    <source>
        <dbReference type="Proteomes" id="UP000480266"/>
    </source>
</evidence>
<dbReference type="GO" id="GO:0003700">
    <property type="term" value="F:DNA-binding transcription factor activity"/>
    <property type="evidence" value="ECO:0007669"/>
    <property type="project" value="InterPro"/>
</dbReference>
<proteinExistence type="inferred from homology"/>
<dbReference type="Gene3D" id="1.10.10.10">
    <property type="entry name" value="Winged helix-like DNA-binding domain superfamily/Winged helix DNA-binding domain"/>
    <property type="match status" value="1"/>
</dbReference>
<dbReference type="Gene3D" id="3.40.190.290">
    <property type="match status" value="1"/>
</dbReference>
<dbReference type="PRINTS" id="PR00039">
    <property type="entry name" value="HTHLYSR"/>
</dbReference>
<keyword evidence="8" id="KW-1185">Reference proteome</keyword>
<accession>A0A7C9RFP1</accession>
<evidence type="ECO:0000256" key="4">
    <source>
        <dbReference type="ARBA" id="ARBA00023125"/>
    </source>
</evidence>
<dbReference type="PROSITE" id="PS50931">
    <property type="entry name" value="HTH_LYSR"/>
    <property type="match status" value="1"/>
</dbReference>
<name>A0A7C9RFP1_9BRAD</name>
<evidence type="ECO:0000259" key="6">
    <source>
        <dbReference type="PROSITE" id="PS50931"/>
    </source>
</evidence>
<protein>
    <submittedName>
        <fullName evidence="7">LysR family transcriptional regulator</fullName>
    </submittedName>
</protein>
<keyword evidence="5" id="KW-0804">Transcription</keyword>
<dbReference type="PANTHER" id="PTHR30126">
    <property type="entry name" value="HTH-TYPE TRANSCRIPTIONAL REGULATOR"/>
    <property type="match status" value="1"/>
</dbReference>
<dbReference type="Proteomes" id="UP000480266">
    <property type="component" value="Unassembled WGS sequence"/>
</dbReference>
<dbReference type="Pfam" id="PF00126">
    <property type="entry name" value="HTH_1"/>
    <property type="match status" value="1"/>
</dbReference>
<comment type="caution">
    <text evidence="7">The sequence shown here is derived from an EMBL/GenBank/DDBJ whole genome shotgun (WGS) entry which is preliminary data.</text>
</comment>
<organism evidence="7 8">
    <name type="scientific">Candidatus Afipia apatlaquensis</name>
    <dbReference type="NCBI Taxonomy" id="2712852"/>
    <lineage>
        <taxon>Bacteria</taxon>
        <taxon>Pseudomonadati</taxon>
        <taxon>Pseudomonadota</taxon>
        <taxon>Alphaproteobacteria</taxon>
        <taxon>Hyphomicrobiales</taxon>
        <taxon>Nitrobacteraceae</taxon>
        <taxon>Afipia</taxon>
    </lineage>
</organism>
<dbReference type="InterPro" id="IPR000847">
    <property type="entry name" value="LysR_HTH_N"/>
</dbReference>
<evidence type="ECO:0000256" key="2">
    <source>
        <dbReference type="ARBA" id="ARBA00009437"/>
    </source>
</evidence>
<dbReference type="PANTHER" id="PTHR30126:SF40">
    <property type="entry name" value="HTH-TYPE TRANSCRIPTIONAL REGULATOR GLTR"/>
    <property type="match status" value="1"/>
</dbReference>
<dbReference type="Pfam" id="PF03466">
    <property type="entry name" value="LysR_substrate"/>
    <property type="match status" value="1"/>
</dbReference>
<keyword evidence="3" id="KW-0805">Transcription regulation</keyword>
<dbReference type="AlphaFoldDB" id="A0A7C9RFP1"/>
<evidence type="ECO:0000256" key="1">
    <source>
        <dbReference type="ARBA" id="ARBA00003502"/>
    </source>
</evidence>
<dbReference type="SUPFAM" id="SSF53850">
    <property type="entry name" value="Periplasmic binding protein-like II"/>
    <property type="match status" value="1"/>
</dbReference>
<comment type="similarity">
    <text evidence="2">Belongs to the LysR transcriptional regulatory family.</text>
</comment>
<dbReference type="EMBL" id="JAAMRR010000742">
    <property type="protein sequence ID" value="NGX96303.1"/>
    <property type="molecule type" value="Genomic_DNA"/>
</dbReference>
<reference evidence="7" key="1">
    <citation type="submission" date="2020-02" db="EMBL/GenBank/DDBJ databases">
        <title>Draft genome sequence of Candidatus Afipia apatlaquensis IBT-C3, a potential strain for decolorization of textile dyes.</title>
        <authorList>
            <person name="Sanchez-Reyes A."/>
            <person name="Breton-Deval L."/>
            <person name="Mangelson H."/>
            <person name="Sanchez-Flores A."/>
        </authorList>
    </citation>
    <scope>NUCLEOTIDE SEQUENCE [LARGE SCALE GENOMIC DNA]</scope>
    <source>
        <strain evidence="7">IBT-C3</strain>
    </source>
</reference>
<keyword evidence="4" id="KW-0238">DNA-binding</keyword>
<dbReference type="SUPFAM" id="SSF46785">
    <property type="entry name" value="Winged helix' DNA-binding domain"/>
    <property type="match status" value="1"/>
</dbReference>
<evidence type="ECO:0000256" key="3">
    <source>
        <dbReference type="ARBA" id="ARBA00023015"/>
    </source>
</evidence>